<proteinExistence type="predicted"/>
<dbReference type="Gene3D" id="1.10.530.10">
    <property type="match status" value="1"/>
</dbReference>
<evidence type="ECO:0000313" key="2">
    <source>
        <dbReference type="EMBL" id="SDH44819.1"/>
    </source>
</evidence>
<dbReference type="AlphaFoldDB" id="A0A1G8CHI1"/>
<dbReference type="InterPro" id="IPR008258">
    <property type="entry name" value="Transglycosylase_SLT_dom_1"/>
</dbReference>
<accession>A0A1G8CHI1</accession>
<dbReference type="Proteomes" id="UP000198854">
    <property type="component" value="Unassembled WGS sequence"/>
</dbReference>
<organism evidence="2 3">
    <name type="scientific">Vibrio xiamenensis</name>
    <dbReference type="NCBI Taxonomy" id="861298"/>
    <lineage>
        <taxon>Bacteria</taxon>
        <taxon>Pseudomonadati</taxon>
        <taxon>Pseudomonadota</taxon>
        <taxon>Gammaproteobacteria</taxon>
        <taxon>Vibrionales</taxon>
        <taxon>Vibrionaceae</taxon>
        <taxon>Vibrio</taxon>
    </lineage>
</organism>
<keyword evidence="3" id="KW-1185">Reference proteome</keyword>
<dbReference type="OrthoDB" id="5945995at2"/>
<evidence type="ECO:0000313" key="3">
    <source>
        <dbReference type="Proteomes" id="UP000198854"/>
    </source>
</evidence>
<protein>
    <submittedName>
        <fullName evidence="2">Transglycosylase SLT domain-containing protein</fullName>
    </submittedName>
</protein>
<gene>
    <name evidence="2" type="ORF">SAMN04488136_11667</name>
</gene>
<dbReference type="SUPFAM" id="SSF53955">
    <property type="entry name" value="Lysozyme-like"/>
    <property type="match status" value="1"/>
</dbReference>
<dbReference type="InterPro" id="IPR023346">
    <property type="entry name" value="Lysozyme-like_dom_sf"/>
</dbReference>
<sequence length="200" mass="22992">MRRYPSPKTYLGESVHQIHNTLTRRSVIKAGGALCVNSLLPFEATAAKRVRVPEVYRYYADKHSVPAELLYSIAHVESYNPKTKSICHYAMNFNRTPYYFNSEEELLVNAKYLLENGYQNFDVGPVQVNWYWHQKKFNSIDSAVNAHTNLDVGTAYLKEKLNSNGDWLTAAGKYHSPSDRIAARNYSKKVLGWYKRLGYA</sequence>
<dbReference type="Pfam" id="PF01464">
    <property type="entry name" value="SLT"/>
    <property type="match status" value="1"/>
</dbReference>
<evidence type="ECO:0000259" key="1">
    <source>
        <dbReference type="Pfam" id="PF01464"/>
    </source>
</evidence>
<dbReference type="EMBL" id="FNDD01000016">
    <property type="protein sequence ID" value="SDH44819.1"/>
    <property type="molecule type" value="Genomic_DNA"/>
</dbReference>
<feature type="domain" description="Transglycosylase SLT" evidence="1">
    <location>
        <begin position="57"/>
        <end position="176"/>
    </location>
</feature>
<dbReference type="STRING" id="861298.SAMN04488136_11667"/>
<reference evidence="2 3" key="1">
    <citation type="submission" date="2016-10" db="EMBL/GenBank/DDBJ databases">
        <authorList>
            <person name="de Groot N.N."/>
        </authorList>
    </citation>
    <scope>NUCLEOTIDE SEQUENCE [LARGE SCALE GENOMIC DNA]</scope>
    <source>
        <strain evidence="2 3">CGMCC 1.10228</strain>
    </source>
</reference>
<name>A0A1G8CHI1_9VIBR</name>